<dbReference type="InterPro" id="IPR013785">
    <property type="entry name" value="Aldolase_TIM"/>
</dbReference>
<keyword evidence="10" id="KW-1185">Reference proteome</keyword>
<dbReference type="PROSITE" id="PS01305">
    <property type="entry name" value="MOAA_NIFB_PQQE"/>
    <property type="match status" value="1"/>
</dbReference>
<reference evidence="9 10" key="1">
    <citation type="submission" date="2019-03" db="EMBL/GenBank/DDBJ databases">
        <title>Genomic Encyclopedia of Type Strains, Phase IV (KMG-IV): sequencing the most valuable type-strain genomes for metagenomic binning, comparative biology and taxonomic classification.</title>
        <authorList>
            <person name="Goeker M."/>
        </authorList>
    </citation>
    <scope>NUCLEOTIDE SEQUENCE [LARGE SCALE GENOMIC DNA]</scope>
    <source>
        <strain evidence="9 10">DSM 13575</strain>
    </source>
</reference>
<comment type="cofactor">
    <cofactor evidence="1">
        <name>[4Fe-4S] cluster</name>
        <dbReference type="ChEBI" id="CHEBI:49883"/>
    </cofactor>
</comment>
<proteinExistence type="inferred from homology"/>
<evidence type="ECO:0000256" key="7">
    <source>
        <dbReference type="ARBA" id="ARBA00023601"/>
    </source>
</evidence>
<gene>
    <name evidence="9" type="ORF">C8D74_12514</name>
</gene>
<keyword evidence="4" id="KW-0479">Metal-binding</keyword>
<organism evidence="9 10">
    <name type="scientific">Petrotoga sibirica</name>
    <dbReference type="NCBI Taxonomy" id="156202"/>
    <lineage>
        <taxon>Bacteria</taxon>
        <taxon>Thermotogati</taxon>
        <taxon>Thermotogota</taxon>
        <taxon>Thermotogae</taxon>
        <taxon>Petrotogales</taxon>
        <taxon>Petrotogaceae</taxon>
        <taxon>Petrotoga</taxon>
    </lineage>
</organism>
<dbReference type="UniPathway" id="UPA00782"/>
<accession>A0A4R8EEZ9</accession>
<evidence type="ECO:0000256" key="6">
    <source>
        <dbReference type="ARBA" id="ARBA00023014"/>
    </source>
</evidence>
<evidence type="ECO:0000313" key="10">
    <source>
        <dbReference type="Proteomes" id="UP000294817"/>
    </source>
</evidence>
<dbReference type="PANTHER" id="PTHR43273">
    <property type="entry name" value="ANAEROBIC SULFATASE-MATURATING ENZYME HOMOLOG ASLB-RELATED"/>
    <property type="match status" value="1"/>
</dbReference>
<sequence length="458" mass="53275">MKTKYIQSIQFKDKLVLIHLLTYELKILRNTDMESWIRNELSNIKEEVYNDLKRSYFIVENEDVDKELLRKAQKIFSLPYKPLPYSVCIYLTDLCDLQCTYCYSGYTREMKKGKITQGDVRDIFEAIKKLSKITNISPRDINIALIGGEPLLPQNVDIMQQILHESDKLDVKHLEIISNLLNVADFIDTFKTYGGRITFKATFNGNNDVHDSMRKKVDGSGTYFETFKNIRIILDELPTATIDISILIDKQSDNNVIKSLFKDFDNVGFLENQRINFKFGKIQFLGEYKGLGNYVDNVIPDEDYTVFLLDIYKNNQHINRDMIGGGPLYKLFDLYDNWTGNKLVYPSFKGCDAVYPGRYCFYVDGFIYPCTDIVGIEKYRIGTYKDGFLLNNEFFRWHNFDVKALTKCNSCRYVAFCNGGCLISSDYYNGNFNDVHCENIEKGIEKLVRYLDQEGMLE</sequence>
<dbReference type="GO" id="GO:0051539">
    <property type="term" value="F:4 iron, 4 sulfur cluster binding"/>
    <property type="evidence" value="ECO:0007669"/>
    <property type="project" value="UniProtKB-KW"/>
</dbReference>
<feature type="domain" description="Radical SAM core" evidence="8">
    <location>
        <begin position="90"/>
        <end position="258"/>
    </location>
</feature>
<keyword evidence="3" id="KW-0949">S-adenosyl-L-methionine</keyword>
<comment type="similarity">
    <text evidence="7">Belongs to the radical SAM superfamily. Anaerobic sulfatase-maturating enzyme family.</text>
</comment>
<dbReference type="InterPro" id="IPR023885">
    <property type="entry name" value="4Fe4S-binding_SPASM_dom"/>
</dbReference>
<comment type="caution">
    <text evidence="9">The sequence shown here is derived from an EMBL/GenBank/DDBJ whole genome shotgun (WGS) entry which is preliminary data.</text>
</comment>
<dbReference type="PANTHER" id="PTHR43273:SF3">
    <property type="entry name" value="ANAEROBIC SULFATASE-MATURATING ENZYME HOMOLOG ASLB-RELATED"/>
    <property type="match status" value="1"/>
</dbReference>
<keyword evidence="2" id="KW-0004">4Fe-4S</keyword>
<evidence type="ECO:0000259" key="8">
    <source>
        <dbReference type="Pfam" id="PF04055"/>
    </source>
</evidence>
<dbReference type="InterPro" id="IPR007197">
    <property type="entry name" value="rSAM"/>
</dbReference>
<evidence type="ECO:0000256" key="5">
    <source>
        <dbReference type="ARBA" id="ARBA00023004"/>
    </source>
</evidence>
<keyword evidence="6" id="KW-0411">Iron-sulfur</keyword>
<evidence type="ECO:0000256" key="3">
    <source>
        <dbReference type="ARBA" id="ARBA00022691"/>
    </source>
</evidence>
<dbReference type="AlphaFoldDB" id="A0A4R8EEZ9"/>
<dbReference type="GO" id="GO:0016491">
    <property type="term" value="F:oxidoreductase activity"/>
    <property type="evidence" value="ECO:0007669"/>
    <property type="project" value="InterPro"/>
</dbReference>
<dbReference type="InterPro" id="IPR023867">
    <property type="entry name" value="Sulphatase_maturase_rSAM"/>
</dbReference>
<dbReference type="EMBL" id="SODZ01000025">
    <property type="protein sequence ID" value="TDX09976.1"/>
    <property type="molecule type" value="Genomic_DNA"/>
</dbReference>
<dbReference type="NCBIfam" id="TIGR04085">
    <property type="entry name" value="rSAM_more_4Fe4S"/>
    <property type="match status" value="1"/>
</dbReference>
<dbReference type="GO" id="GO:0046872">
    <property type="term" value="F:metal ion binding"/>
    <property type="evidence" value="ECO:0007669"/>
    <property type="project" value="UniProtKB-KW"/>
</dbReference>
<evidence type="ECO:0000313" key="9">
    <source>
        <dbReference type="EMBL" id="TDX09976.1"/>
    </source>
</evidence>
<evidence type="ECO:0000256" key="4">
    <source>
        <dbReference type="ARBA" id="ARBA00022723"/>
    </source>
</evidence>
<dbReference type="InterPro" id="IPR000385">
    <property type="entry name" value="MoaA_NifB_PqqE_Fe-S-bd_CS"/>
</dbReference>
<dbReference type="Proteomes" id="UP000294817">
    <property type="component" value="Unassembled WGS sequence"/>
</dbReference>
<dbReference type="SUPFAM" id="SSF102114">
    <property type="entry name" value="Radical SAM enzymes"/>
    <property type="match status" value="1"/>
</dbReference>
<dbReference type="SFLD" id="SFLDS00029">
    <property type="entry name" value="Radical_SAM"/>
    <property type="match status" value="1"/>
</dbReference>
<protein>
    <recommendedName>
        <fullName evidence="8">Radical SAM core domain-containing protein</fullName>
    </recommendedName>
</protein>
<dbReference type="InterPro" id="IPR058240">
    <property type="entry name" value="rSAM_sf"/>
</dbReference>
<dbReference type="Gene3D" id="3.20.20.70">
    <property type="entry name" value="Aldolase class I"/>
    <property type="match status" value="1"/>
</dbReference>
<dbReference type="SFLD" id="SFLDG01067">
    <property type="entry name" value="SPASM/twitch_domain_containing"/>
    <property type="match status" value="1"/>
</dbReference>
<name>A0A4R8EEZ9_9BACT</name>
<evidence type="ECO:0000256" key="1">
    <source>
        <dbReference type="ARBA" id="ARBA00001966"/>
    </source>
</evidence>
<dbReference type="Pfam" id="PF04055">
    <property type="entry name" value="Radical_SAM"/>
    <property type="match status" value="1"/>
</dbReference>
<evidence type="ECO:0000256" key="2">
    <source>
        <dbReference type="ARBA" id="ARBA00022485"/>
    </source>
</evidence>
<keyword evidence="5" id="KW-0408">Iron</keyword>
<dbReference type="RefSeq" id="WP_103876065.1">
    <property type="nucleotide sequence ID" value="NZ_SODZ01000025.1"/>
</dbReference>